<dbReference type="Pfam" id="PF20431">
    <property type="entry name" value="E_motif"/>
    <property type="match status" value="1"/>
</dbReference>
<dbReference type="GO" id="GO:0009451">
    <property type="term" value="P:RNA modification"/>
    <property type="evidence" value="ECO:0007669"/>
    <property type="project" value="InterPro"/>
</dbReference>
<protein>
    <recommendedName>
        <fullName evidence="3">VAN3-binding protein-like auxin canalisation domain-containing protein</fullName>
    </recommendedName>
</protein>
<dbReference type="AlphaFoldDB" id="A0A0D3ECT6"/>
<dbReference type="InterPro" id="IPR046848">
    <property type="entry name" value="E_motif"/>
</dbReference>
<proteinExistence type="predicted"/>
<dbReference type="PROSITE" id="PS51375">
    <property type="entry name" value="PPR"/>
    <property type="match status" value="5"/>
</dbReference>
<evidence type="ECO:0000256" key="2">
    <source>
        <dbReference type="PROSITE-ProRule" id="PRU00708"/>
    </source>
</evidence>
<dbReference type="Gramene" id="Bo9g139520.1">
    <property type="protein sequence ID" value="Bo9g139520.1"/>
    <property type="gene ID" value="Bo9g139520"/>
</dbReference>
<dbReference type="FunFam" id="1.25.40.10:FF:001921">
    <property type="entry name" value="Pentatricopeptide repeat-containing protein mitochondrial"/>
    <property type="match status" value="1"/>
</dbReference>
<feature type="repeat" description="PPR" evidence="2">
    <location>
        <begin position="182"/>
        <end position="216"/>
    </location>
</feature>
<dbReference type="InterPro" id="IPR011990">
    <property type="entry name" value="TPR-like_helical_dom_sf"/>
</dbReference>
<dbReference type="FunFam" id="1.25.40.10:FF:001383">
    <property type="entry name" value="Pentatricopeptide repeat-containing protein mitochondrial"/>
    <property type="match status" value="1"/>
</dbReference>
<keyword evidence="1" id="KW-0677">Repeat</keyword>
<reference evidence="4 5" key="1">
    <citation type="journal article" date="2014" name="Genome Biol.">
        <title>Transcriptome and methylome profiling reveals relics of genome dominance in the mesopolyploid Brassica oleracea.</title>
        <authorList>
            <person name="Parkin I.A."/>
            <person name="Koh C."/>
            <person name="Tang H."/>
            <person name="Robinson S.J."/>
            <person name="Kagale S."/>
            <person name="Clarke W.E."/>
            <person name="Town C.D."/>
            <person name="Nixon J."/>
            <person name="Krishnakumar V."/>
            <person name="Bidwell S.L."/>
            <person name="Denoeud F."/>
            <person name="Belcram H."/>
            <person name="Links M.G."/>
            <person name="Just J."/>
            <person name="Clarke C."/>
            <person name="Bender T."/>
            <person name="Huebert T."/>
            <person name="Mason A.S."/>
            <person name="Pires J.C."/>
            <person name="Barker G."/>
            <person name="Moore J."/>
            <person name="Walley P.G."/>
            <person name="Manoli S."/>
            <person name="Batley J."/>
            <person name="Edwards D."/>
            <person name="Nelson M.N."/>
            <person name="Wang X."/>
            <person name="Paterson A.H."/>
            <person name="King G."/>
            <person name="Bancroft I."/>
            <person name="Chalhoub B."/>
            <person name="Sharpe A.G."/>
        </authorList>
    </citation>
    <scope>NUCLEOTIDE SEQUENCE</scope>
    <source>
        <strain evidence="4 5">cv. TO1000</strain>
    </source>
</reference>
<dbReference type="Pfam" id="PF05703">
    <property type="entry name" value="Auxin_canalis"/>
    <property type="match status" value="1"/>
</dbReference>
<feature type="repeat" description="PPR" evidence="2">
    <location>
        <begin position="252"/>
        <end position="286"/>
    </location>
</feature>
<feature type="repeat" description="PPR" evidence="2">
    <location>
        <begin position="81"/>
        <end position="115"/>
    </location>
</feature>
<dbReference type="Proteomes" id="UP000032141">
    <property type="component" value="Chromosome C9"/>
</dbReference>
<accession>A0A0D3ECT6</accession>
<dbReference type="PANTHER" id="PTHR47926:SF487">
    <property type="entry name" value="REPEAT (TPR)-LIKE SUPERFAMILY PROTEIN, PUTATIVE-RELATED"/>
    <property type="match status" value="1"/>
</dbReference>
<sequence length="688" mass="76188">MNRFSIIPCSLRLSSIVSYAELIEFNGRDRLLSQARKLHAHLVTSGIARLTRIAAKLVAFYVECGEVTDAKKVFDEMRKRDISGWVVMIGACARNGYYQESLNIFREMNGEGLKLDAYIVPSVLKASRNLLDQEFGKMMHCVVLKCSFESDGFIVSSLIDMYSKFGEVENARKVFSESSGQDLVVFNAMISGYANNSQADEALNLVGDMKLAGIQPDVITWNALIAGFSHIGDEEKVSEMLEMMCLDGHKPDVVSWTSIISGLVHNFQNAKALDAFKQMLAHGLYPNSATITTLLPACTTLANVKHGKEIHGYSVVSGLEDHGFVRSALLDMYGKCGFISEAMILFHKTTKKTTVTFNSMIFCYANHGLSEKAVELFEQMEATGERLDHLTFTAILTACSHGGLTDLGQKLFLLMQNKYRIEPRLEHYACMVDLLGRAGKVVEAYEMISAMLMEPDLFVWGALLGACRNHGNIELARIAAERLAELEPENSGNRLLLSSLYANAGSWGSVVRMKKMIKKKKLSRVPGSSWVVSGNVFVALVAASAGDAYYLSFSKKRRGCLDPENGRLSKWFHQKQHTNPNTMRNPKRKDKERVERARVHSAVSIAVWQLVNMMTLALASATELLASHCIEMAEQAGADRECVAATEIKSSKRKRENKTTPATVSVIPKLFTSTFRLPKLKSPPSGAI</sequence>
<dbReference type="eggNOG" id="KOG4197">
    <property type="taxonomic scope" value="Eukaryota"/>
</dbReference>
<organism evidence="4 5">
    <name type="scientific">Brassica oleracea var. oleracea</name>
    <dbReference type="NCBI Taxonomy" id="109376"/>
    <lineage>
        <taxon>Eukaryota</taxon>
        <taxon>Viridiplantae</taxon>
        <taxon>Streptophyta</taxon>
        <taxon>Embryophyta</taxon>
        <taxon>Tracheophyta</taxon>
        <taxon>Spermatophyta</taxon>
        <taxon>Magnoliopsida</taxon>
        <taxon>eudicotyledons</taxon>
        <taxon>Gunneridae</taxon>
        <taxon>Pentapetalae</taxon>
        <taxon>rosids</taxon>
        <taxon>malvids</taxon>
        <taxon>Brassicales</taxon>
        <taxon>Brassicaceae</taxon>
        <taxon>Brassiceae</taxon>
        <taxon>Brassica</taxon>
    </lineage>
</organism>
<dbReference type="Pfam" id="PF01535">
    <property type="entry name" value="PPR"/>
    <property type="match status" value="5"/>
</dbReference>
<dbReference type="InterPro" id="IPR002885">
    <property type="entry name" value="PPR_rpt"/>
</dbReference>
<dbReference type="NCBIfam" id="TIGR00756">
    <property type="entry name" value="PPR"/>
    <property type="match status" value="6"/>
</dbReference>
<feature type="domain" description="VAN3-binding protein-like auxin canalisation" evidence="3">
    <location>
        <begin position="613"/>
        <end position="645"/>
    </location>
</feature>
<dbReference type="HOGENOM" id="CLU_002706_0_1_1"/>
<reference evidence="4" key="2">
    <citation type="submission" date="2015-03" db="UniProtKB">
        <authorList>
            <consortium name="EnsemblPlants"/>
        </authorList>
    </citation>
    <scope>IDENTIFICATION</scope>
</reference>
<dbReference type="InterPro" id="IPR008546">
    <property type="entry name" value="VAN3-bd-like_auxin_canal"/>
</dbReference>
<dbReference type="STRING" id="109376.A0A0D3ECT6"/>
<dbReference type="Pfam" id="PF13041">
    <property type="entry name" value="PPR_2"/>
    <property type="match status" value="3"/>
</dbReference>
<name>A0A0D3ECT6_BRAOL</name>
<dbReference type="FunFam" id="1.25.40.10:FF:000090">
    <property type="entry name" value="Pentatricopeptide repeat-containing protein, chloroplastic"/>
    <property type="match status" value="1"/>
</dbReference>
<feature type="repeat" description="PPR" evidence="2">
    <location>
        <begin position="353"/>
        <end position="387"/>
    </location>
</feature>
<dbReference type="OMA" id="YPNSATI"/>
<dbReference type="PANTHER" id="PTHR47926">
    <property type="entry name" value="PENTATRICOPEPTIDE REPEAT-CONTAINING PROTEIN"/>
    <property type="match status" value="1"/>
</dbReference>
<evidence type="ECO:0000259" key="3">
    <source>
        <dbReference type="Pfam" id="PF05703"/>
    </source>
</evidence>
<dbReference type="EnsemblPlants" id="Bo9g139520.1">
    <property type="protein sequence ID" value="Bo9g139520.1"/>
    <property type="gene ID" value="Bo9g139520"/>
</dbReference>
<feature type="repeat" description="PPR" evidence="2">
    <location>
        <begin position="217"/>
        <end position="251"/>
    </location>
</feature>
<dbReference type="GO" id="GO:0003723">
    <property type="term" value="F:RNA binding"/>
    <property type="evidence" value="ECO:0007669"/>
    <property type="project" value="InterPro"/>
</dbReference>
<dbReference type="SUPFAM" id="SSF48452">
    <property type="entry name" value="TPR-like"/>
    <property type="match status" value="1"/>
</dbReference>
<evidence type="ECO:0000313" key="5">
    <source>
        <dbReference type="Proteomes" id="UP000032141"/>
    </source>
</evidence>
<evidence type="ECO:0000313" key="4">
    <source>
        <dbReference type="EnsemblPlants" id="Bo9g139520.1"/>
    </source>
</evidence>
<dbReference type="InterPro" id="IPR046960">
    <property type="entry name" value="PPR_At4g14850-like_plant"/>
</dbReference>
<dbReference type="Gene3D" id="1.25.40.10">
    <property type="entry name" value="Tetratricopeptide repeat domain"/>
    <property type="match status" value="3"/>
</dbReference>
<evidence type="ECO:0000256" key="1">
    <source>
        <dbReference type="ARBA" id="ARBA00022737"/>
    </source>
</evidence>
<keyword evidence="5" id="KW-1185">Reference proteome</keyword>